<dbReference type="InterPro" id="IPR036881">
    <property type="entry name" value="Glyco_hydro_3_C_sf"/>
</dbReference>
<gene>
    <name evidence="4" type="ORF">EAH76_02615</name>
</gene>
<dbReference type="SUPFAM" id="SSF51445">
    <property type="entry name" value="(Trans)glycosidases"/>
    <property type="match status" value="1"/>
</dbReference>
<keyword evidence="5" id="KW-1185">Reference proteome</keyword>
<comment type="similarity">
    <text evidence="1">Belongs to the glycosyl hydrolase 3 family.</text>
</comment>
<dbReference type="PANTHER" id="PTHR42715">
    <property type="entry name" value="BETA-GLUCOSIDASE"/>
    <property type="match status" value="1"/>
</dbReference>
<dbReference type="InterPro" id="IPR002772">
    <property type="entry name" value="Glyco_hydro_3_C"/>
</dbReference>
<dbReference type="EMBL" id="RCZC01000001">
    <property type="protein sequence ID" value="TPG56715.1"/>
    <property type="molecule type" value="Genomic_DNA"/>
</dbReference>
<dbReference type="InterPro" id="IPR017853">
    <property type="entry name" value="GH"/>
</dbReference>
<dbReference type="Pfam" id="PF01915">
    <property type="entry name" value="Glyco_hydro_3_C"/>
    <property type="match status" value="1"/>
</dbReference>
<dbReference type="InterPro" id="IPR001764">
    <property type="entry name" value="Glyco_hydro_3_N"/>
</dbReference>
<dbReference type="Pfam" id="PF14310">
    <property type="entry name" value="Fn3-like"/>
    <property type="match status" value="1"/>
</dbReference>
<dbReference type="GO" id="GO:0005975">
    <property type="term" value="P:carbohydrate metabolic process"/>
    <property type="evidence" value="ECO:0007669"/>
    <property type="project" value="InterPro"/>
</dbReference>
<proteinExistence type="inferred from homology"/>
<dbReference type="PRINTS" id="PR00133">
    <property type="entry name" value="GLHYDRLASE3"/>
</dbReference>
<dbReference type="InterPro" id="IPR013783">
    <property type="entry name" value="Ig-like_fold"/>
</dbReference>
<dbReference type="OrthoDB" id="9781691at2"/>
<reference evidence="4 5" key="1">
    <citation type="journal article" date="2019" name="Environ. Microbiol.">
        <title>Species interactions and distinct microbial communities in high Arctic permafrost affected cryosols are associated with the CH4 and CO2 gas fluxes.</title>
        <authorList>
            <person name="Altshuler I."/>
            <person name="Hamel J."/>
            <person name="Turney S."/>
            <person name="Magnuson E."/>
            <person name="Levesque R."/>
            <person name="Greer C."/>
            <person name="Whyte L.G."/>
        </authorList>
    </citation>
    <scope>NUCLEOTIDE SEQUENCE [LARGE SCALE GENOMIC DNA]</scope>
    <source>
        <strain evidence="4 5">E6.1</strain>
    </source>
</reference>
<evidence type="ECO:0000313" key="4">
    <source>
        <dbReference type="EMBL" id="TPG56715.1"/>
    </source>
</evidence>
<evidence type="ECO:0000313" key="5">
    <source>
        <dbReference type="Proteomes" id="UP000319931"/>
    </source>
</evidence>
<dbReference type="Gene3D" id="3.20.20.300">
    <property type="entry name" value="Glycoside hydrolase, family 3, N-terminal domain"/>
    <property type="match status" value="1"/>
</dbReference>
<dbReference type="InterPro" id="IPR050288">
    <property type="entry name" value="Cellulose_deg_GH3"/>
</dbReference>
<organism evidence="4 5">
    <name type="scientific">Sphingomonas glacialis</name>
    <dbReference type="NCBI Taxonomy" id="658225"/>
    <lineage>
        <taxon>Bacteria</taxon>
        <taxon>Pseudomonadati</taxon>
        <taxon>Pseudomonadota</taxon>
        <taxon>Alphaproteobacteria</taxon>
        <taxon>Sphingomonadales</taxon>
        <taxon>Sphingomonadaceae</taxon>
        <taxon>Sphingomonas</taxon>
    </lineage>
</organism>
<comment type="caution">
    <text evidence="4">The sequence shown here is derived from an EMBL/GenBank/DDBJ whole genome shotgun (WGS) entry which is preliminary data.</text>
</comment>
<evidence type="ECO:0000259" key="3">
    <source>
        <dbReference type="SMART" id="SM01217"/>
    </source>
</evidence>
<keyword evidence="2" id="KW-0378">Hydrolase</keyword>
<evidence type="ECO:0000256" key="2">
    <source>
        <dbReference type="ARBA" id="ARBA00022801"/>
    </source>
</evidence>
<dbReference type="SUPFAM" id="SSF52279">
    <property type="entry name" value="Beta-D-glucan exohydrolase, C-terminal domain"/>
    <property type="match status" value="1"/>
</dbReference>
<name>A0A502G4F0_9SPHN</name>
<dbReference type="InterPro" id="IPR036962">
    <property type="entry name" value="Glyco_hydro_3_N_sf"/>
</dbReference>
<sequence>MTDDERFSLIHGFMALRIPGFGDPNLVWPADVVPGAGYVPGIPRLGVPSLRETDASLGVTNPFGVRKDDTATALPAGLALGATFDPEMARRGGYLVASEARARNFNVLLGGGMNLTRDPRNGRNFEYISEDPLLSGLMGGAAIRGTQEAGVIGTAKHFALNSNETNRHTWDATIGEAALRESDLLAFQIAIETGKPGSIMCAYNLVNGAKACGNDFLLNRVLKQDWRYKGWVMSDWGAVSSADFAAKGLDQQSGDQLDKQVWFGAPLKAKLADGSFDHARLSDMVRRILRSMKAVGVTEWTAQKPVDMAGHAATALEIARRGIVLLKNDGVLPLAASARSIAVIGEKAQIGVLSGGGSSQGLPPKGWAASDPIGGAGQMGSWRIARWFAGAPTDAIAAAAPGAKVEFDPGLYPQAAAAAAARADVAIVFVNKYEVEGSDSPDLALPRGQDAIIAAVAKANPNTIVVLQTGNPVAMPWRDQVKAIVAAWYPGQEGAQAIADVLTGKVNPSGRLPITFPQSVEQLPRTTIPSFGTPENTPVSVAMTEGADVGYRWFARKGLAPMYAFGHGLSYTHFAYSGLSVSGGKTLSVKLTVRNAGPRAGADVPQLYLQTIDGVVEPRLLGFERVELAPGESRTISLAVDPRLLAKYDTATSRWQIKGGRYGVTLARSATDPVLTGSVTMTPRRFAR</sequence>
<dbReference type="InterPro" id="IPR026891">
    <property type="entry name" value="Fn3-like"/>
</dbReference>
<dbReference type="FunFam" id="3.40.50.1700:FF:000011">
    <property type="entry name" value="Exported beta-glucosidase"/>
    <property type="match status" value="1"/>
</dbReference>
<dbReference type="Gene3D" id="3.40.50.1700">
    <property type="entry name" value="Glycoside hydrolase family 3 C-terminal domain"/>
    <property type="match status" value="1"/>
</dbReference>
<protein>
    <submittedName>
        <fullName evidence="4">Beta-glucosidase</fullName>
    </submittedName>
</protein>
<dbReference type="AlphaFoldDB" id="A0A502G4F0"/>
<dbReference type="PANTHER" id="PTHR42715:SF10">
    <property type="entry name" value="BETA-GLUCOSIDASE"/>
    <property type="match status" value="1"/>
</dbReference>
<evidence type="ECO:0000256" key="1">
    <source>
        <dbReference type="ARBA" id="ARBA00005336"/>
    </source>
</evidence>
<dbReference type="Gene3D" id="2.60.40.10">
    <property type="entry name" value="Immunoglobulins"/>
    <property type="match status" value="1"/>
</dbReference>
<dbReference type="SMART" id="SM01217">
    <property type="entry name" value="Fn3_like"/>
    <property type="match status" value="1"/>
</dbReference>
<dbReference type="Proteomes" id="UP000319931">
    <property type="component" value="Unassembled WGS sequence"/>
</dbReference>
<dbReference type="GO" id="GO:0004553">
    <property type="term" value="F:hydrolase activity, hydrolyzing O-glycosyl compounds"/>
    <property type="evidence" value="ECO:0007669"/>
    <property type="project" value="InterPro"/>
</dbReference>
<accession>A0A502G4F0</accession>
<feature type="domain" description="Fibronectin type III-like" evidence="3">
    <location>
        <begin position="603"/>
        <end position="670"/>
    </location>
</feature>
<dbReference type="Pfam" id="PF00933">
    <property type="entry name" value="Glyco_hydro_3"/>
    <property type="match status" value="1"/>
</dbReference>